<name>A0A318UH76_9SPHI</name>
<keyword evidence="1" id="KW-0732">Signal</keyword>
<evidence type="ECO:0000256" key="1">
    <source>
        <dbReference type="SAM" id="SignalP"/>
    </source>
</evidence>
<evidence type="ECO:0000313" key="2">
    <source>
        <dbReference type="EMBL" id="PYF74378.1"/>
    </source>
</evidence>
<dbReference type="EMBL" id="QKLU01000004">
    <property type="protein sequence ID" value="PYF74378.1"/>
    <property type="molecule type" value="Genomic_DNA"/>
</dbReference>
<keyword evidence="3" id="KW-1185">Reference proteome</keyword>
<dbReference type="RefSeq" id="WP_110831632.1">
    <property type="nucleotide sequence ID" value="NZ_QKLU01000004.1"/>
</dbReference>
<comment type="caution">
    <text evidence="2">The sequence shown here is derived from an EMBL/GenBank/DDBJ whole genome shotgun (WGS) entry which is preliminary data.</text>
</comment>
<dbReference type="Proteomes" id="UP000248198">
    <property type="component" value="Unassembled WGS sequence"/>
</dbReference>
<feature type="chain" id="PRO_5016411910" evidence="1">
    <location>
        <begin position="25"/>
        <end position="125"/>
    </location>
</feature>
<protein>
    <submittedName>
        <fullName evidence="2">Uncharacterized protein</fullName>
    </submittedName>
</protein>
<accession>A0A318UH76</accession>
<dbReference type="AlphaFoldDB" id="A0A318UH76"/>
<proteinExistence type="predicted"/>
<feature type="signal peptide" evidence="1">
    <location>
        <begin position="1"/>
        <end position="24"/>
    </location>
</feature>
<sequence length="125" mass="14312">MKSISLMSAFCTILLFLCSFSSKTKQSEWGAWNSFTGYPNIEFRVKNIGYNSYAKKWQWNFQFRNSYSRTVTFNYGYTSAYGNCVKNHTIYRLAPGEKSGEAGGLIDEANRISLCIDKVEFSNSK</sequence>
<reference evidence="2 3" key="1">
    <citation type="submission" date="2018-06" db="EMBL/GenBank/DDBJ databases">
        <title>Genomic Encyclopedia of Archaeal and Bacterial Type Strains, Phase II (KMG-II): from individual species to whole genera.</title>
        <authorList>
            <person name="Goeker M."/>
        </authorList>
    </citation>
    <scope>NUCLEOTIDE SEQUENCE [LARGE SCALE GENOMIC DNA]</scope>
    <source>
        <strain evidence="2 3">DSM 27372</strain>
    </source>
</reference>
<gene>
    <name evidence="2" type="ORF">B0O44_104549</name>
</gene>
<dbReference type="OrthoDB" id="1361499at2"/>
<organism evidence="2 3">
    <name type="scientific">Pedobacter nutrimenti</name>
    <dbReference type="NCBI Taxonomy" id="1241337"/>
    <lineage>
        <taxon>Bacteria</taxon>
        <taxon>Pseudomonadati</taxon>
        <taxon>Bacteroidota</taxon>
        <taxon>Sphingobacteriia</taxon>
        <taxon>Sphingobacteriales</taxon>
        <taxon>Sphingobacteriaceae</taxon>
        <taxon>Pedobacter</taxon>
    </lineage>
</organism>
<evidence type="ECO:0000313" key="3">
    <source>
        <dbReference type="Proteomes" id="UP000248198"/>
    </source>
</evidence>